<dbReference type="InterPro" id="IPR009057">
    <property type="entry name" value="Homeodomain-like_sf"/>
</dbReference>
<dbReference type="Proteomes" id="UP000502504">
    <property type="component" value="Chromosome"/>
</dbReference>
<sequence>MTDVTGVTEAAVGRRARKKAATRQAIAEAALGLFLERGYDRVTVKDVAEAADVSMSGLFKHFPTKESLVFDIEDDLQASLTGAVRDRPEGTPVLAALRSWLLQRIEAASGDPRHAEFQRLVSDTPALADHARRMWLRNEEELGRAITEAGPDAPGADVAGRALARFLLDRARPGHDVDPRRTLDAAVTLLADGWPAPELRRPPRTAPPEAAASPARPPGLRERKKAETRAAVNRAALDLFGEHGYDGVGVREVADAAGVSLATLFAHFPDGKASLVFPGGRADHVAALVRAVRERPVGHGVLRALHDHMATRGPFERNPDPDVRRTLDLVRATPDLADHALRTWTAAEDDLAVAVAEEAGLPDGDLTARLLARYVLQIPDLARTEPDARHTLDVVFGLLARGWPACLAPGTAAAATGPAWRPDAGRPAL</sequence>
<protein>
    <submittedName>
        <fullName evidence="7">TetR family transcriptional regulator</fullName>
    </submittedName>
</protein>
<dbReference type="GO" id="GO:0003700">
    <property type="term" value="F:DNA-binding transcription factor activity"/>
    <property type="evidence" value="ECO:0007669"/>
    <property type="project" value="TreeGrafter"/>
</dbReference>
<feature type="region of interest" description="Disordered" evidence="5">
    <location>
        <begin position="195"/>
        <end position="225"/>
    </location>
</feature>
<dbReference type="AlphaFoldDB" id="A0AAE7CNX5"/>
<dbReference type="Gene3D" id="1.10.10.60">
    <property type="entry name" value="Homeodomain-like"/>
    <property type="match status" value="2"/>
</dbReference>
<dbReference type="Gene3D" id="1.10.357.10">
    <property type="entry name" value="Tetracycline Repressor, domain 2"/>
    <property type="match status" value="2"/>
</dbReference>
<evidence type="ECO:0000256" key="5">
    <source>
        <dbReference type="SAM" id="MobiDB-lite"/>
    </source>
</evidence>
<dbReference type="InterPro" id="IPR001647">
    <property type="entry name" value="HTH_TetR"/>
</dbReference>
<evidence type="ECO:0000256" key="3">
    <source>
        <dbReference type="ARBA" id="ARBA00023163"/>
    </source>
</evidence>
<gene>
    <name evidence="7" type="ORF">HCX60_35780</name>
</gene>
<feature type="domain" description="HTH tetR-type" evidence="6">
    <location>
        <begin position="226"/>
        <end position="286"/>
    </location>
</feature>
<dbReference type="EMBL" id="CP050692">
    <property type="protein sequence ID" value="QIT48231.1"/>
    <property type="molecule type" value="Genomic_DNA"/>
</dbReference>
<name>A0AAE7CNX5_STRAT</name>
<accession>A0AAE7CNX5</accession>
<dbReference type="PRINTS" id="PR00455">
    <property type="entry name" value="HTHTETR"/>
</dbReference>
<organism evidence="7 8">
    <name type="scientific">Streptomyces antibioticus</name>
    <dbReference type="NCBI Taxonomy" id="1890"/>
    <lineage>
        <taxon>Bacteria</taxon>
        <taxon>Bacillati</taxon>
        <taxon>Actinomycetota</taxon>
        <taxon>Actinomycetes</taxon>
        <taxon>Kitasatosporales</taxon>
        <taxon>Streptomycetaceae</taxon>
        <taxon>Streptomyces</taxon>
    </lineage>
</organism>
<evidence type="ECO:0000313" key="7">
    <source>
        <dbReference type="EMBL" id="QIT48231.1"/>
    </source>
</evidence>
<dbReference type="PANTHER" id="PTHR30055:SF234">
    <property type="entry name" value="HTH-TYPE TRANSCRIPTIONAL REGULATOR BETI"/>
    <property type="match status" value="1"/>
</dbReference>
<reference evidence="7 8" key="1">
    <citation type="submission" date="2020-03" db="EMBL/GenBank/DDBJ databases">
        <title>Is there a link between lipid content and antibiotic production in Streptomyces?</title>
        <authorList>
            <person name="David M."/>
            <person name="Lejeune C."/>
            <person name="Abreu S."/>
            <person name="Thibessard A."/>
            <person name="Leblond P."/>
            <person name="Chaminade P."/>
            <person name="Virolle M.-J."/>
        </authorList>
    </citation>
    <scope>NUCLEOTIDE SEQUENCE [LARGE SCALE GENOMIC DNA]</scope>
    <source>
        <strain evidence="7 8">DSM 41481</strain>
    </source>
</reference>
<dbReference type="PANTHER" id="PTHR30055">
    <property type="entry name" value="HTH-TYPE TRANSCRIPTIONAL REGULATOR RUTR"/>
    <property type="match status" value="1"/>
</dbReference>
<dbReference type="InterPro" id="IPR050109">
    <property type="entry name" value="HTH-type_TetR-like_transc_reg"/>
</dbReference>
<dbReference type="PROSITE" id="PS50977">
    <property type="entry name" value="HTH_TETR_2"/>
    <property type="match status" value="2"/>
</dbReference>
<dbReference type="RefSeq" id="WP_143648510.1">
    <property type="nucleotide sequence ID" value="NZ_CM007717.1"/>
</dbReference>
<feature type="DNA-binding region" description="H-T-H motif" evidence="4">
    <location>
        <begin position="43"/>
        <end position="62"/>
    </location>
</feature>
<evidence type="ECO:0000256" key="2">
    <source>
        <dbReference type="ARBA" id="ARBA00023125"/>
    </source>
</evidence>
<dbReference type="SUPFAM" id="SSF46689">
    <property type="entry name" value="Homeodomain-like"/>
    <property type="match status" value="2"/>
</dbReference>
<keyword evidence="1" id="KW-0805">Transcription regulation</keyword>
<evidence type="ECO:0000256" key="4">
    <source>
        <dbReference type="PROSITE-ProRule" id="PRU00335"/>
    </source>
</evidence>
<proteinExistence type="predicted"/>
<dbReference type="GO" id="GO:0000976">
    <property type="term" value="F:transcription cis-regulatory region binding"/>
    <property type="evidence" value="ECO:0007669"/>
    <property type="project" value="TreeGrafter"/>
</dbReference>
<keyword evidence="2 4" id="KW-0238">DNA-binding</keyword>
<evidence type="ECO:0000313" key="8">
    <source>
        <dbReference type="Proteomes" id="UP000502504"/>
    </source>
</evidence>
<feature type="DNA-binding region" description="H-T-H motif" evidence="4">
    <location>
        <begin position="249"/>
        <end position="268"/>
    </location>
</feature>
<evidence type="ECO:0000256" key="1">
    <source>
        <dbReference type="ARBA" id="ARBA00023015"/>
    </source>
</evidence>
<keyword evidence="3" id="KW-0804">Transcription</keyword>
<feature type="domain" description="HTH tetR-type" evidence="6">
    <location>
        <begin position="20"/>
        <end position="80"/>
    </location>
</feature>
<dbReference type="Pfam" id="PF00440">
    <property type="entry name" value="TetR_N"/>
    <property type="match status" value="2"/>
</dbReference>
<evidence type="ECO:0000259" key="6">
    <source>
        <dbReference type="PROSITE" id="PS50977"/>
    </source>
</evidence>